<dbReference type="Pfam" id="PF00669">
    <property type="entry name" value="Flagellin_N"/>
    <property type="match status" value="1"/>
</dbReference>
<keyword evidence="6" id="KW-0175">Coiled coil</keyword>
<feature type="compositionally biased region" description="Pro residues" evidence="7">
    <location>
        <begin position="258"/>
        <end position="271"/>
    </location>
</feature>
<keyword evidence="9" id="KW-0282">Flagellum</keyword>
<evidence type="ECO:0000313" key="9">
    <source>
        <dbReference type="EMBL" id="WMC11346.1"/>
    </source>
</evidence>
<dbReference type="PANTHER" id="PTHR42792:SF1">
    <property type="entry name" value="FLAGELLAR HOOK-ASSOCIATED PROTEIN 3"/>
    <property type="match status" value="1"/>
</dbReference>
<protein>
    <submittedName>
        <fullName evidence="9">Flagellar hook-associated protein FlgL</fullName>
    </submittedName>
</protein>
<proteinExistence type="inferred from homology"/>
<name>A0AA50KQF0_9GAMM</name>
<evidence type="ECO:0000256" key="3">
    <source>
        <dbReference type="ARBA" id="ARBA00005709"/>
    </source>
</evidence>
<dbReference type="GO" id="GO:0071973">
    <property type="term" value="P:bacterial-type flagellum-dependent cell motility"/>
    <property type="evidence" value="ECO:0007669"/>
    <property type="project" value="InterPro"/>
</dbReference>
<comment type="subcellular location">
    <subcellularLocation>
        <location evidence="1">Bacterial flagellum</location>
    </subcellularLocation>
    <subcellularLocation>
        <location evidence="2">Secreted</location>
    </subcellularLocation>
</comment>
<dbReference type="KEGG" id="ope:PU634_02995"/>
<sequence>MRISSSGFYQTQLNNITGKTAQISEQLDKLSSGIRVQTAADDPVAMNGIVNYRQELKNIEQYGRNIDLAENRLRREESALTTGETLLQQSRELLLKANNGANTQAERDALAMQLKNNMGELLNLANSQDEFGQYIFGGFQSDKAPFVMQPDGQVSYGGDGGQREMQIGASVRVATSHDGRLVFGQIPNPRGDFLASYDLKEQIRADSLRVEKASIDPDNRASFNDAPNYTIVFEDDSNNPGGIAFRISDGNGNDFPASPLPPAPQVPPAPYTPGSKIDALGLNITIKGEAKPGDTITLSSDVQKGTGQDQLSVFDSLNRALNWLEQDNNSASGQSELNEVLDELDATSAHFTRVRADTGNRLLRLENQRNGHEDMALTLEKVRSGMEDLDYAKATGELGQSMVALQASQTMFGKLQGMSLFNYI</sequence>
<dbReference type="RefSeq" id="WP_306762592.1">
    <property type="nucleotide sequence ID" value="NZ_CP118224.1"/>
</dbReference>
<evidence type="ECO:0000256" key="4">
    <source>
        <dbReference type="ARBA" id="ARBA00022525"/>
    </source>
</evidence>
<evidence type="ECO:0000313" key="10">
    <source>
        <dbReference type="Proteomes" id="UP001223802"/>
    </source>
</evidence>
<evidence type="ECO:0000259" key="8">
    <source>
        <dbReference type="Pfam" id="PF00669"/>
    </source>
</evidence>
<dbReference type="Proteomes" id="UP001223802">
    <property type="component" value="Chromosome"/>
</dbReference>
<dbReference type="InterPro" id="IPR001029">
    <property type="entry name" value="Flagellin_N"/>
</dbReference>
<keyword evidence="9" id="KW-0969">Cilium</keyword>
<feature type="domain" description="Flagellin N-terminal" evidence="8">
    <location>
        <begin position="3"/>
        <end position="138"/>
    </location>
</feature>
<keyword evidence="9" id="KW-0966">Cell projection</keyword>
<dbReference type="SUPFAM" id="SSF64518">
    <property type="entry name" value="Phase 1 flagellin"/>
    <property type="match status" value="1"/>
</dbReference>
<evidence type="ECO:0000256" key="6">
    <source>
        <dbReference type="SAM" id="Coils"/>
    </source>
</evidence>
<dbReference type="EMBL" id="CP118224">
    <property type="protein sequence ID" value="WMC11346.1"/>
    <property type="molecule type" value="Genomic_DNA"/>
</dbReference>
<evidence type="ECO:0000256" key="7">
    <source>
        <dbReference type="SAM" id="MobiDB-lite"/>
    </source>
</evidence>
<dbReference type="GO" id="GO:0005576">
    <property type="term" value="C:extracellular region"/>
    <property type="evidence" value="ECO:0007669"/>
    <property type="project" value="UniProtKB-SubCell"/>
</dbReference>
<dbReference type="GO" id="GO:0005198">
    <property type="term" value="F:structural molecule activity"/>
    <property type="evidence" value="ECO:0007669"/>
    <property type="project" value="InterPro"/>
</dbReference>
<dbReference type="PANTHER" id="PTHR42792">
    <property type="entry name" value="FLAGELLIN"/>
    <property type="match status" value="1"/>
</dbReference>
<comment type="similarity">
    <text evidence="3">Belongs to the bacterial flagellin family.</text>
</comment>
<feature type="region of interest" description="Disordered" evidence="7">
    <location>
        <begin position="245"/>
        <end position="274"/>
    </location>
</feature>
<evidence type="ECO:0000256" key="2">
    <source>
        <dbReference type="ARBA" id="ARBA00004613"/>
    </source>
</evidence>
<accession>A0AA50KQF0</accession>
<keyword evidence="5" id="KW-0975">Bacterial flagellum</keyword>
<evidence type="ECO:0000256" key="5">
    <source>
        <dbReference type="ARBA" id="ARBA00023143"/>
    </source>
</evidence>
<evidence type="ECO:0000256" key="1">
    <source>
        <dbReference type="ARBA" id="ARBA00004365"/>
    </source>
</evidence>
<dbReference type="InterPro" id="IPR001492">
    <property type="entry name" value="Flagellin"/>
</dbReference>
<dbReference type="NCBIfam" id="TIGR02550">
    <property type="entry name" value="flagell_flgL"/>
    <property type="match status" value="1"/>
</dbReference>
<gene>
    <name evidence="9" type="primary">flgL</name>
    <name evidence="9" type="ORF">PU634_02995</name>
</gene>
<dbReference type="GO" id="GO:0009424">
    <property type="term" value="C:bacterial-type flagellum hook"/>
    <property type="evidence" value="ECO:0007669"/>
    <property type="project" value="InterPro"/>
</dbReference>
<reference evidence="9 10" key="1">
    <citation type="submission" date="2023-02" db="EMBL/GenBank/DDBJ databases">
        <title>Complete genome sequence of a novel bacterium Oceanimonas sp. NTOU-MSR1 isolated from marine coast sediment.</title>
        <authorList>
            <person name="Yang H.-T."/>
            <person name="Chen Y.-L."/>
            <person name="Ho Y.-N."/>
        </authorList>
    </citation>
    <scope>NUCLEOTIDE SEQUENCE [LARGE SCALE GENOMIC DNA]</scope>
    <source>
        <strain evidence="9 10">NTOU-MSR1</strain>
    </source>
</reference>
<keyword evidence="10" id="KW-1185">Reference proteome</keyword>
<organism evidence="9 10">
    <name type="scientific">Oceanimonas pelagia</name>
    <dbReference type="NCBI Taxonomy" id="3028314"/>
    <lineage>
        <taxon>Bacteria</taxon>
        <taxon>Pseudomonadati</taxon>
        <taxon>Pseudomonadota</taxon>
        <taxon>Gammaproteobacteria</taxon>
        <taxon>Aeromonadales</taxon>
        <taxon>Aeromonadaceae</taxon>
        <taxon>Oceanimonas</taxon>
    </lineage>
</organism>
<feature type="coiled-coil region" evidence="6">
    <location>
        <begin position="52"/>
        <end position="79"/>
    </location>
</feature>
<dbReference type="InterPro" id="IPR013384">
    <property type="entry name" value="Flagell_FlgL"/>
</dbReference>
<dbReference type="Gene3D" id="1.20.1330.10">
    <property type="entry name" value="f41 fragment of flagellin, N-terminal domain"/>
    <property type="match status" value="2"/>
</dbReference>
<dbReference type="AlphaFoldDB" id="A0AA50KQF0"/>
<keyword evidence="4" id="KW-0964">Secreted</keyword>